<keyword evidence="1" id="KW-0812">Transmembrane</keyword>
<dbReference type="InterPro" id="IPR021762">
    <property type="entry name" value="DUF3325"/>
</dbReference>
<accession>A0A917PTH9</accession>
<evidence type="ECO:0000256" key="1">
    <source>
        <dbReference type="SAM" id="Phobius"/>
    </source>
</evidence>
<gene>
    <name evidence="2" type="ORF">GCM10009304_16000</name>
</gene>
<protein>
    <recommendedName>
        <fullName evidence="4">DUF3325 domain-containing protein</fullName>
    </recommendedName>
</protein>
<dbReference type="Proteomes" id="UP000635983">
    <property type="component" value="Unassembled WGS sequence"/>
</dbReference>
<feature type="transmembrane region" description="Helical" evidence="1">
    <location>
        <begin position="38"/>
        <end position="58"/>
    </location>
</feature>
<reference evidence="2" key="1">
    <citation type="journal article" date="2014" name="Int. J. Syst. Evol. Microbiol.">
        <title>Complete genome sequence of Corynebacterium casei LMG S-19264T (=DSM 44701T), isolated from a smear-ripened cheese.</title>
        <authorList>
            <consortium name="US DOE Joint Genome Institute (JGI-PGF)"/>
            <person name="Walter F."/>
            <person name="Albersmeier A."/>
            <person name="Kalinowski J."/>
            <person name="Ruckert C."/>
        </authorList>
    </citation>
    <scope>NUCLEOTIDE SEQUENCE</scope>
    <source>
        <strain evidence="2">JCM 30078</strain>
    </source>
</reference>
<keyword evidence="1" id="KW-0472">Membrane</keyword>
<dbReference type="AlphaFoldDB" id="A0A917PTH9"/>
<evidence type="ECO:0000313" key="3">
    <source>
        <dbReference type="Proteomes" id="UP000635983"/>
    </source>
</evidence>
<sequence length="109" mass="11872">MIFLALCLTYAGLCSLCLAMPKHFQELICRAPQLRERQVLRVLGWAAQVLALGACIVARGAPVGSVMYLGMLTITGLGLVLMLPYKPKWPLYLAPVGTALSLFLLPFSH</sequence>
<reference evidence="2" key="2">
    <citation type="submission" date="2020-09" db="EMBL/GenBank/DDBJ databases">
        <authorList>
            <person name="Sun Q."/>
            <person name="Ohkuma M."/>
        </authorList>
    </citation>
    <scope>NUCLEOTIDE SEQUENCE</scope>
    <source>
        <strain evidence="2">JCM 30078</strain>
    </source>
</reference>
<dbReference type="Pfam" id="PF11804">
    <property type="entry name" value="DUF3325"/>
    <property type="match status" value="1"/>
</dbReference>
<dbReference type="EMBL" id="BMPO01000003">
    <property type="protein sequence ID" value="GGJ91090.1"/>
    <property type="molecule type" value="Genomic_DNA"/>
</dbReference>
<keyword evidence="1" id="KW-1133">Transmembrane helix</keyword>
<dbReference type="RefSeq" id="WP_188982669.1">
    <property type="nucleotide sequence ID" value="NZ_BMPO01000003.1"/>
</dbReference>
<name>A0A917PTH9_9PSED</name>
<keyword evidence="3" id="KW-1185">Reference proteome</keyword>
<feature type="transmembrane region" description="Helical" evidence="1">
    <location>
        <begin position="65"/>
        <end position="83"/>
    </location>
</feature>
<organism evidence="2 3">
    <name type="scientific">Pseudomonas matsuisoli</name>
    <dbReference type="NCBI Taxonomy" id="1515666"/>
    <lineage>
        <taxon>Bacteria</taxon>
        <taxon>Pseudomonadati</taxon>
        <taxon>Pseudomonadota</taxon>
        <taxon>Gammaproteobacteria</taxon>
        <taxon>Pseudomonadales</taxon>
        <taxon>Pseudomonadaceae</taxon>
        <taxon>Pseudomonas</taxon>
    </lineage>
</organism>
<evidence type="ECO:0008006" key="4">
    <source>
        <dbReference type="Google" id="ProtNLM"/>
    </source>
</evidence>
<evidence type="ECO:0000313" key="2">
    <source>
        <dbReference type="EMBL" id="GGJ91090.1"/>
    </source>
</evidence>
<feature type="transmembrane region" description="Helical" evidence="1">
    <location>
        <begin position="89"/>
        <end position="107"/>
    </location>
</feature>
<comment type="caution">
    <text evidence="2">The sequence shown here is derived from an EMBL/GenBank/DDBJ whole genome shotgun (WGS) entry which is preliminary data.</text>
</comment>
<proteinExistence type="predicted"/>